<proteinExistence type="inferred from homology"/>
<dbReference type="InterPro" id="IPR013519">
    <property type="entry name" value="Int_alpha_beta-p"/>
</dbReference>
<feature type="repeat" description="FG-GAP" evidence="12">
    <location>
        <begin position="282"/>
        <end position="347"/>
    </location>
</feature>
<dbReference type="InterPro" id="IPR032695">
    <property type="entry name" value="Integrin_dom_sf"/>
</dbReference>
<dbReference type="InterPro" id="IPR028994">
    <property type="entry name" value="Integrin_alpha_N"/>
</dbReference>
<comment type="similarity">
    <text evidence="2 13">Belongs to the integrin alpha chain family.</text>
</comment>
<dbReference type="InterPro" id="IPR013649">
    <property type="entry name" value="Integrin_alpha_Ig-like_1"/>
</dbReference>
<feature type="repeat" description="FG-GAP" evidence="12">
    <location>
        <begin position="105"/>
        <end position="167"/>
    </location>
</feature>
<dbReference type="Pfam" id="PF20806">
    <property type="entry name" value="Integrin_A_Ig_3"/>
    <property type="match status" value="1"/>
</dbReference>
<evidence type="ECO:0000313" key="17">
    <source>
        <dbReference type="EMBL" id="CAH1238182.1"/>
    </source>
</evidence>
<evidence type="ECO:0000259" key="15">
    <source>
        <dbReference type="Pfam" id="PF20805"/>
    </source>
</evidence>
<feature type="repeat" description="FG-GAP" evidence="12">
    <location>
        <begin position="31"/>
        <end position="92"/>
    </location>
</feature>
<keyword evidence="6 13" id="KW-0130">Cell adhesion</keyword>
<dbReference type="SUPFAM" id="SSF69179">
    <property type="entry name" value="Integrin domains"/>
    <property type="match status" value="3"/>
</dbReference>
<dbReference type="PROSITE" id="PS00242">
    <property type="entry name" value="INTEGRIN_ALPHA"/>
    <property type="match status" value="1"/>
</dbReference>
<sequence length="1068" mass="119141">MAAQRFSYCTGILFFFVAVLVDIATGFNIDTRTPIVRRGPYGSYFGFSVDLHREGDKTWMLVGAPRAQTRQPGTDRPGAVYMCNIDYSRCVQIPFDTTGSDRLDGSLTLYKEDKSFQWFGASLKSSGPNGPVVACAPRYVYYTKYVREREPIGSCFVARRNFTSFREYTPCQSAEEYDIAPWHRTGFCQAGFSVTFTSDGSKILIGAVGSYNWQGQVYAQSVRRSVMRRTNIGPSKENDTYLGYSTAVGEFDGDSLEEEYVVGVPRAKMMHGSVVILNAQMRELATLAGEQMGSYFGYSVCVQDVNGDGVDDVLVGAPMWTDKEQPEDGWERGRVYIFHQLRSYGSRVRFNIAPTLIGEGAGERFGLSMVGLGDISKDGYNDVAISAPYGGKNSDGVIYIYNGSPYGLKTEYSQKISADDVVPGISTFGFSMAASADIDGNQYQDLIVGAHASDMAIVLRTRPVLRVHSTVTVEPKVIDLENKVCKMRDGTAVPCFNITECFKYDGIAVPLNIELQYETVLDKMRFSNSRADFLGRTDVIKLIRLTQGVRKCEKSQAYIRPDLRDKLTPIEVAVTHSLDDRPGVVLPPILDHHAWHTVSDQTNILKECGRDNICDTDLRITVSSERKDILIGTPYDFIMHIEVWNAGEGAYEAVMTMDVPDEVDYIGFHKKSKDAQVSCTNDFGAVKCELGNPMEANETIGIYLRLSVSRLSGMNDSISFVVQANSSNVEDRNTNFDNEAILTLPVRAFANVGLRGVSIPEQVIVKMKTEQKTDESGLVTAPHPSQPEFTHIYEILSTGPSTIGKSELKVYFPVKTVEGDGFITLGNITVEGDGQCLVTRMLGLSEFNITSVQVGQLSATAPPIDIEKQRQEGQTRKRRQVSKTAVREQLDCTTARCMLITCIFGPLKRNSIAIVRLNSLLRLNSHDVHRKIIERDIVSTGVFEVLEMPYHIQPVSMPVSHAQIVTPINPEKPTAAKRSVQTWVVVLSVMSGLLLLILAVLLLWKAGFFKRKYKQLMDYNGYLDPDDDDDENDVIAFCKERWEQLVSGFMSCWDWMDTRLTNLRDRYY</sequence>
<feature type="domain" description="Integrin alpha third immunoglobulin-like" evidence="16">
    <location>
        <begin position="753"/>
        <end position="971"/>
    </location>
</feature>
<feature type="signal peptide" evidence="13">
    <location>
        <begin position="1"/>
        <end position="26"/>
    </location>
</feature>
<evidence type="ECO:0000256" key="8">
    <source>
        <dbReference type="ARBA" id="ARBA00023037"/>
    </source>
</evidence>
<evidence type="ECO:0000256" key="7">
    <source>
        <dbReference type="ARBA" id="ARBA00022989"/>
    </source>
</evidence>
<evidence type="ECO:0000313" key="18">
    <source>
        <dbReference type="Proteomes" id="UP000838412"/>
    </source>
</evidence>
<organism evidence="17 18">
    <name type="scientific">Branchiostoma lanceolatum</name>
    <name type="common">Common lancelet</name>
    <name type="synonym">Amphioxus lanceolatum</name>
    <dbReference type="NCBI Taxonomy" id="7740"/>
    <lineage>
        <taxon>Eukaryota</taxon>
        <taxon>Metazoa</taxon>
        <taxon>Chordata</taxon>
        <taxon>Cephalochordata</taxon>
        <taxon>Leptocardii</taxon>
        <taxon>Amphioxiformes</taxon>
        <taxon>Branchiostomatidae</taxon>
        <taxon>Branchiostoma</taxon>
    </lineage>
</organism>
<reference evidence="17" key="1">
    <citation type="submission" date="2022-01" db="EMBL/GenBank/DDBJ databases">
        <authorList>
            <person name="Braso-Vives M."/>
        </authorList>
    </citation>
    <scope>NUCLEOTIDE SEQUENCE</scope>
</reference>
<dbReference type="Proteomes" id="UP000838412">
    <property type="component" value="Chromosome 10"/>
</dbReference>
<dbReference type="InterPro" id="IPR018184">
    <property type="entry name" value="Integrin_alpha_C_CS"/>
</dbReference>
<evidence type="ECO:0000259" key="16">
    <source>
        <dbReference type="Pfam" id="PF20806"/>
    </source>
</evidence>
<feature type="repeat" description="FG-GAP" evidence="12">
    <location>
        <begin position="351"/>
        <end position="410"/>
    </location>
</feature>
<dbReference type="Pfam" id="PF20805">
    <property type="entry name" value="Integrin_A_Ig_2"/>
    <property type="match status" value="1"/>
</dbReference>
<keyword evidence="18" id="KW-1185">Reference proteome</keyword>
<accession>A0A8J9YQD4</accession>
<dbReference type="Gene3D" id="2.60.40.1510">
    <property type="entry name" value="ntegrin, alpha v. Chain A, domain 3"/>
    <property type="match status" value="1"/>
</dbReference>
<evidence type="ECO:0000256" key="6">
    <source>
        <dbReference type="ARBA" id="ARBA00022889"/>
    </source>
</evidence>
<dbReference type="SMART" id="SM00191">
    <property type="entry name" value="Int_alpha"/>
    <property type="match status" value="6"/>
</dbReference>
<dbReference type="Gene3D" id="2.130.10.130">
    <property type="entry name" value="Integrin alpha, N-terminal"/>
    <property type="match status" value="1"/>
</dbReference>
<feature type="repeat" description="FG-GAP" evidence="12">
    <location>
        <begin position="414"/>
        <end position="476"/>
    </location>
</feature>
<dbReference type="PRINTS" id="PR01185">
    <property type="entry name" value="INTEGRINA"/>
</dbReference>
<keyword evidence="4 13" id="KW-0732">Signal</keyword>
<dbReference type="Gene3D" id="2.60.40.1460">
    <property type="entry name" value="Integrin domains. Chain A, domain 2"/>
    <property type="match status" value="1"/>
</dbReference>
<evidence type="ECO:0000256" key="1">
    <source>
        <dbReference type="ARBA" id="ARBA00004479"/>
    </source>
</evidence>
<dbReference type="PROSITE" id="PS51470">
    <property type="entry name" value="FG_GAP"/>
    <property type="match status" value="6"/>
</dbReference>
<gene>
    <name evidence="17" type="primary">ITGA8</name>
    <name evidence="17" type="ORF">BLAG_LOCUS2884</name>
</gene>
<name>A0A8J9YQD4_BRALA</name>
<evidence type="ECO:0000256" key="5">
    <source>
        <dbReference type="ARBA" id="ARBA00022737"/>
    </source>
</evidence>
<dbReference type="Gene3D" id="2.60.40.1530">
    <property type="entry name" value="ntegrin, alpha v. Chain A, domain 4"/>
    <property type="match status" value="1"/>
</dbReference>
<dbReference type="EMBL" id="OV696695">
    <property type="protein sequence ID" value="CAH1238182.1"/>
    <property type="molecule type" value="Genomic_DNA"/>
</dbReference>
<feature type="transmembrane region" description="Helical" evidence="13">
    <location>
        <begin position="983"/>
        <end position="1004"/>
    </location>
</feature>
<protein>
    <submittedName>
        <fullName evidence="17">ITGA8 protein</fullName>
    </submittedName>
</protein>
<dbReference type="Pfam" id="PF01839">
    <property type="entry name" value="FG-GAP"/>
    <property type="match status" value="2"/>
</dbReference>
<dbReference type="Gene3D" id="1.20.5.930">
    <property type="entry name" value="Bicelle-embedded integrin alpha(iib) transmembrane segment"/>
    <property type="match status" value="1"/>
</dbReference>
<comment type="subcellular location">
    <subcellularLocation>
        <location evidence="1 13">Membrane</location>
        <topology evidence="1 13">Single-pass type I membrane protein</topology>
    </subcellularLocation>
</comment>
<evidence type="ECO:0000256" key="10">
    <source>
        <dbReference type="ARBA" id="ARBA00023170"/>
    </source>
</evidence>
<feature type="repeat" description="FG-GAP" evidence="12">
    <location>
        <begin position="176"/>
        <end position="229"/>
    </location>
</feature>
<dbReference type="GO" id="GO:0033627">
    <property type="term" value="P:cell adhesion mediated by integrin"/>
    <property type="evidence" value="ECO:0007669"/>
    <property type="project" value="TreeGrafter"/>
</dbReference>
<dbReference type="AlphaFoldDB" id="A0A8J9YQD4"/>
<evidence type="ECO:0000256" key="9">
    <source>
        <dbReference type="ARBA" id="ARBA00023136"/>
    </source>
</evidence>
<evidence type="ECO:0000256" key="3">
    <source>
        <dbReference type="ARBA" id="ARBA00022692"/>
    </source>
</evidence>
<keyword evidence="7 13" id="KW-1133">Transmembrane helix</keyword>
<feature type="domain" description="Integrin alpha second immunoglobulin-like" evidence="15">
    <location>
        <begin position="608"/>
        <end position="735"/>
    </location>
</feature>
<dbReference type="GO" id="GO:0007229">
    <property type="term" value="P:integrin-mediated signaling pathway"/>
    <property type="evidence" value="ECO:0007669"/>
    <property type="project" value="UniProtKB-KW"/>
</dbReference>
<keyword evidence="3 13" id="KW-0812">Transmembrane</keyword>
<dbReference type="GO" id="GO:0009897">
    <property type="term" value="C:external side of plasma membrane"/>
    <property type="evidence" value="ECO:0007669"/>
    <property type="project" value="TreeGrafter"/>
</dbReference>
<keyword evidence="5" id="KW-0677">Repeat</keyword>
<keyword evidence="8 13" id="KW-0401">Integrin</keyword>
<dbReference type="InterPro" id="IPR013517">
    <property type="entry name" value="FG-GAP"/>
</dbReference>
<evidence type="ECO:0000256" key="2">
    <source>
        <dbReference type="ARBA" id="ARBA00008054"/>
    </source>
</evidence>
<dbReference type="GO" id="GO:0007160">
    <property type="term" value="P:cell-matrix adhesion"/>
    <property type="evidence" value="ECO:0007669"/>
    <property type="project" value="TreeGrafter"/>
</dbReference>
<dbReference type="SUPFAM" id="SSF69318">
    <property type="entry name" value="Integrin alpha N-terminal domain"/>
    <property type="match status" value="1"/>
</dbReference>
<evidence type="ECO:0000256" key="11">
    <source>
        <dbReference type="ARBA" id="ARBA00023180"/>
    </source>
</evidence>
<evidence type="ECO:0000256" key="12">
    <source>
        <dbReference type="PROSITE-ProRule" id="PRU00803"/>
    </source>
</evidence>
<dbReference type="GO" id="GO:0005178">
    <property type="term" value="F:integrin binding"/>
    <property type="evidence" value="ECO:0007669"/>
    <property type="project" value="TreeGrafter"/>
</dbReference>
<evidence type="ECO:0000259" key="14">
    <source>
        <dbReference type="Pfam" id="PF08441"/>
    </source>
</evidence>
<evidence type="ECO:0000256" key="13">
    <source>
        <dbReference type="RuleBase" id="RU003762"/>
    </source>
</evidence>
<dbReference type="PANTHER" id="PTHR23220">
    <property type="entry name" value="INTEGRIN ALPHA"/>
    <property type="match status" value="1"/>
</dbReference>
<feature type="chain" id="PRO_5035488622" evidence="13">
    <location>
        <begin position="27"/>
        <end position="1068"/>
    </location>
</feature>
<keyword evidence="11" id="KW-0325">Glycoprotein</keyword>
<dbReference type="GO" id="GO:0008305">
    <property type="term" value="C:integrin complex"/>
    <property type="evidence" value="ECO:0007669"/>
    <property type="project" value="InterPro"/>
</dbReference>
<dbReference type="InterPro" id="IPR048286">
    <property type="entry name" value="Integrin_alpha_Ig-like_3"/>
</dbReference>
<evidence type="ECO:0000256" key="4">
    <source>
        <dbReference type="ARBA" id="ARBA00022729"/>
    </source>
</evidence>
<dbReference type="GO" id="GO:0098609">
    <property type="term" value="P:cell-cell adhesion"/>
    <property type="evidence" value="ECO:0007669"/>
    <property type="project" value="TreeGrafter"/>
</dbReference>
<feature type="domain" description="Integrin alpha first immunoglubulin-like" evidence="14">
    <location>
        <begin position="461"/>
        <end position="607"/>
    </location>
</feature>
<dbReference type="InterPro" id="IPR048285">
    <property type="entry name" value="Integrin_alpha_Ig-like_2"/>
</dbReference>
<dbReference type="InterPro" id="IPR000413">
    <property type="entry name" value="Integrin_alpha"/>
</dbReference>
<dbReference type="PANTHER" id="PTHR23220:SF133">
    <property type="entry name" value="INTEGRIN ALPHA-PS2"/>
    <property type="match status" value="1"/>
</dbReference>
<keyword evidence="10 13" id="KW-0675">Receptor</keyword>
<dbReference type="OrthoDB" id="5317514at2759"/>
<keyword evidence="9 13" id="KW-0472">Membrane</keyword>
<dbReference type="Pfam" id="PF08441">
    <property type="entry name" value="Integrin_A_Ig_1"/>
    <property type="match status" value="1"/>
</dbReference>